<dbReference type="InterPro" id="IPR058441">
    <property type="entry name" value="DUF8128"/>
</dbReference>
<evidence type="ECO:0000313" key="4">
    <source>
        <dbReference type="EMBL" id="OGD64820.1"/>
    </source>
</evidence>
<dbReference type="InterPro" id="IPR027417">
    <property type="entry name" value="P-loop_NTPase"/>
</dbReference>
<proteinExistence type="predicted"/>
<reference evidence="4 5" key="1">
    <citation type="journal article" date="2016" name="Nat. Commun.">
        <title>Thousands of microbial genomes shed light on interconnected biogeochemical processes in an aquifer system.</title>
        <authorList>
            <person name="Anantharaman K."/>
            <person name="Brown C.T."/>
            <person name="Hug L.A."/>
            <person name="Sharon I."/>
            <person name="Castelle C.J."/>
            <person name="Probst A.J."/>
            <person name="Thomas B.C."/>
            <person name="Singh A."/>
            <person name="Wilkins M.J."/>
            <person name="Karaoz U."/>
            <person name="Brodie E.L."/>
            <person name="Williams K.H."/>
            <person name="Hubbard S.S."/>
            <person name="Banfield J.F."/>
        </authorList>
    </citation>
    <scope>NUCLEOTIDE SEQUENCE [LARGE SCALE GENOMIC DNA]</scope>
</reference>
<gene>
    <name evidence="4" type="ORF">A3A71_02120</name>
</gene>
<name>A0A1F5EBZ7_9BACT</name>
<dbReference type="PANTHER" id="PTHR30121">
    <property type="entry name" value="UNCHARACTERIZED PROTEIN YJGR-RELATED"/>
    <property type="match status" value="1"/>
</dbReference>
<dbReference type="Pfam" id="PF26449">
    <property type="entry name" value="DUF8128"/>
    <property type="match status" value="1"/>
</dbReference>
<dbReference type="STRING" id="1797471.A3A71_02120"/>
<evidence type="ECO:0000313" key="5">
    <source>
        <dbReference type="Proteomes" id="UP000177481"/>
    </source>
</evidence>
<evidence type="ECO:0000256" key="1">
    <source>
        <dbReference type="SAM" id="Phobius"/>
    </source>
</evidence>
<feature type="domain" description="Type IV secretion system coupling protein TraD DNA-binding" evidence="2">
    <location>
        <begin position="403"/>
        <end position="711"/>
    </location>
</feature>
<keyword evidence="1" id="KW-0812">Transmembrane</keyword>
<comment type="caution">
    <text evidence="4">The sequence shown here is derived from an EMBL/GenBank/DDBJ whole genome shotgun (WGS) entry which is preliminary data.</text>
</comment>
<evidence type="ECO:0000259" key="2">
    <source>
        <dbReference type="Pfam" id="PF10412"/>
    </source>
</evidence>
<dbReference type="InterPro" id="IPR051162">
    <property type="entry name" value="T4SS_component"/>
</dbReference>
<feature type="domain" description="DUF8128" evidence="3">
    <location>
        <begin position="69"/>
        <end position="366"/>
    </location>
</feature>
<dbReference type="AlphaFoldDB" id="A0A1F5EBZ7"/>
<protein>
    <submittedName>
        <fullName evidence="4">Uncharacterized protein</fullName>
    </submittedName>
</protein>
<accession>A0A1F5EBZ7</accession>
<feature type="transmembrane region" description="Helical" evidence="1">
    <location>
        <begin position="6"/>
        <end position="28"/>
    </location>
</feature>
<dbReference type="SUPFAM" id="SSF52540">
    <property type="entry name" value="P-loop containing nucleoside triphosphate hydrolases"/>
    <property type="match status" value="1"/>
</dbReference>
<evidence type="ECO:0000259" key="3">
    <source>
        <dbReference type="Pfam" id="PF26449"/>
    </source>
</evidence>
<dbReference type="InterPro" id="IPR019476">
    <property type="entry name" value="T4SS_TraD_DNA-bd"/>
</dbReference>
<dbReference type="Gene3D" id="3.40.50.300">
    <property type="entry name" value="P-loop containing nucleotide triphosphate hydrolases"/>
    <property type="match status" value="2"/>
</dbReference>
<organism evidence="4 5">
    <name type="scientific">Candidatus Berkelbacteria bacterium RIFCSPLOWO2_01_FULL_50_28</name>
    <dbReference type="NCBI Taxonomy" id="1797471"/>
    <lineage>
        <taxon>Bacteria</taxon>
        <taxon>Candidatus Berkelbacteria</taxon>
    </lineage>
</organism>
<sequence>MFETMSTPAVYLIIGLLVGLPLVLTFAIRSWQRRDTMEDVKSLVALTISLPRESTRNPNEASEAPKDFKDLIAPMEQFLSSLTTTIHQRSFVGWLFSTPAHVSLELSAVGGVLQFTIVCPKRIRTIVEHQVHSFFPHAEISYGVPPQVFSTEHQFISGVVFEQAKSFVLPLKTYRYLEADPLGATTTAMTKLSGNGSAVVQLLIRPVSDSWRTHTAVATQHVMDNKLHLVNRSKSGRMVGIISDAVRSQPAAPQSMRLSAMQEETMKALQEKGAKTGFDTVLRIVATGDSEANADQNLNMLITSFGQFYAPQLNSLKYRKIPSKQIARDYLLRLFFNAPKMILNVEELASIIHFPNRSLETPGMKWLTARTLPAPANLPKEGVVIGESIYRGVKQLVRLKGEDRRRHLFMIGKTGTGKTTLFETMIEQDMIAGKGICFIDPLGDGIENLLKKVPTERAKDVIVFDPSDTAHPMGLNLLEWHRPEERDFLIQEVIEIFYKLFDPNRTGIVGPQWEHWARNAALTVMGNPGGGSLIDLPRLFTDDAFRTASVANVTDNIVRAFWEQQLAKTADFHKSEMYNYFISKFGRFMTNDLMRNIIGQQKSSFDFREVMDSGKILFVNLAKGKIGEINSNLLGLIIISKLQVAAFSRADIPEEQRKDFYLYVDEFQNFTTDTFATILAEARKYRLNLNITNQYFAQLTEHIRDAVIGNVGTLIAYRVGAEDAEFLSNEMPGLSVEDLTNLDRFQMYAKLLVDLTPTKPFSVSGIKSQNAGSVEMARWLKTATQQKFAMKPVQFSLPTAAPSDQ</sequence>
<dbReference type="EMBL" id="MEZX01000002">
    <property type="protein sequence ID" value="OGD64820.1"/>
    <property type="molecule type" value="Genomic_DNA"/>
</dbReference>
<keyword evidence="1" id="KW-1133">Transmembrane helix</keyword>
<dbReference type="PANTHER" id="PTHR30121:SF11">
    <property type="entry name" value="AAA+ ATPASE DOMAIN-CONTAINING PROTEIN"/>
    <property type="match status" value="1"/>
</dbReference>
<dbReference type="Proteomes" id="UP000177481">
    <property type="component" value="Unassembled WGS sequence"/>
</dbReference>
<keyword evidence="1" id="KW-0472">Membrane</keyword>
<dbReference type="Pfam" id="PF10412">
    <property type="entry name" value="TrwB_AAD_bind"/>
    <property type="match status" value="1"/>
</dbReference>